<gene>
    <name evidence="1" type="ORF">LCGC14_1948550</name>
</gene>
<name>A0A0F9FI19_9ZZZZ</name>
<accession>A0A0F9FI19</accession>
<dbReference type="AlphaFoldDB" id="A0A0F9FI19"/>
<evidence type="ECO:0000313" key="1">
    <source>
        <dbReference type="EMBL" id="KKL86054.1"/>
    </source>
</evidence>
<dbReference type="EMBL" id="LAZR01021227">
    <property type="protein sequence ID" value="KKL86054.1"/>
    <property type="molecule type" value="Genomic_DNA"/>
</dbReference>
<proteinExistence type="predicted"/>
<organism evidence="1">
    <name type="scientific">marine sediment metagenome</name>
    <dbReference type="NCBI Taxonomy" id="412755"/>
    <lineage>
        <taxon>unclassified sequences</taxon>
        <taxon>metagenomes</taxon>
        <taxon>ecological metagenomes</taxon>
    </lineage>
</organism>
<reference evidence="1" key="1">
    <citation type="journal article" date="2015" name="Nature">
        <title>Complex archaea that bridge the gap between prokaryotes and eukaryotes.</title>
        <authorList>
            <person name="Spang A."/>
            <person name="Saw J.H."/>
            <person name="Jorgensen S.L."/>
            <person name="Zaremba-Niedzwiedzka K."/>
            <person name="Martijn J."/>
            <person name="Lind A.E."/>
            <person name="van Eijk R."/>
            <person name="Schleper C."/>
            <person name="Guy L."/>
            <person name="Ettema T.J."/>
        </authorList>
    </citation>
    <scope>NUCLEOTIDE SEQUENCE</scope>
</reference>
<protein>
    <submittedName>
        <fullName evidence="1">Uncharacterized protein</fullName>
    </submittedName>
</protein>
<comment type="caution">
    <text evidence="1">The sequence shown here is derived from an EMBL/GenBank/DDBJ whole genome shotgun (WGS) entry which is preliminary data.</text>
</comment>
<sequence>MAAKKKPRFNGNVMIIILTAVGAAVAAGVAAAVEGITKRILTRKKGGRKPKVKS</sequence>